<feature type="domain" description="Fibronectin type-III" evidence="2">
    <location>
        <begin position="171"/>
        <end position="263"/>
    </location>
</feature>
<proteinExistence type="predicted"/>
<dbReference type="InterPro" id="IPR036116">
    <property type="entry name" value="FN3_sf"/>
</dbReference>
<organism evidence="3 4">
    <name type="scientific">Chitinimonas prasina</name>
    <dbReference type="NCBI Taxonomy" id="1434937"/>
    <lineage>
        <taxon>Bacteria</taxon>
        <taxon>Pseudomonadati</taxon>
        <taxon>Pseudomonadota</taxon>
        <taxon>Betaproteobacteria</taxon>
        <taxon>Neisseriales</taxon>
        <taxon>Chitinibacteraceae</taxon>
        <taxon>Chitinimonas</taxon>
    </lineage>
</organism>
<comment type="caution">
    <text evidence="3">The sequence shown here is derived from an EMBL/GenBank/DDBJ whole genome shotgun (WGS) entry which is preliminary data.</text>
</comment>
<keyword evidence="4" id="KW-1185">Reference proteome</keyword>
<dbReference type="InterPro" id="IPR003961">
    <property type="entry name" value="FN3_dom"/>
</dbReference>
<protein>
    <recommendedName>
        <fullName evidence="2">Fibronectin type-III domain-containing protein</fullName>
    </recommendedName>
</protein>
<dbReference type="Gene3D" id="2.60.40.10">
    <property type="entry name" value="Immunoglobulins"/>
    <property type="match status" value="3"/>
</dbReference>
<dbReference type="InterPro" id="IPR014755">
    <property type="entry name" value="Cu-Rt/internalin_Ig-like"/>
</dbReference>
<gene>
    <name evidence="3" type="ORF">GCM10007907_05380</name>
</gene>
<evidence type="ECO:0000313" key="4">
    <source>
        <dbReference type="Proteomes" id="UP001156706"/>
    </source>
</evidence>
<evidence type="ECO:0000313" key="3">
    <source>
        <dbReference type="EMBL" id="GLR11748.1"/>
    </source>
</evidence>
<name>A0ABQ5YCK5_9NEIS</name>
<dbReference type="SMART" id="SM00060">
    <property type="entry name" value="FN3"/>
    <property type="match status" value="4"/>
</dbReference>
<dbReference type="Pfam" id="PF00041">
    <property type="entry name" value="fn3"/>
    <property type="match status" value="3"/>
</dbReference>
<dbReference type="SUPFAM" id="SSF49265">
    <property type="entry name" value="Fibronectin type III"/>
    <property type="match status" value="3"/>
</dbReference>
<keyword evidence="1" id="KW-0732">Signal</keyword>
<dbReference type="EMBL" id="BSOG01000001">
    <property type="protein sequence ID" value="GLR11748.1"/>
    <property type="molecule type" value="Genomic_DNA"/>
</dbReference>
<sequence>MLLLISMLAIPTLAAQVTFPFANIQSNTVSATDTVGSDVLTIVPTGDVVDVDDQGVVLGGITNLAGNALIVNDPFSTATTKLTLTVAGGAVFDLDGLSWFDIDGVSFNVTLTTSKGSVNKSLDGGTSAEVETFNDAALQGVSYVEITKQGGGTFAIAIDNVILDNITQPTAPGAPTTVVATAGNTQATVTYTAPASDGGSAITSYTATASPGGATGNCAGPTACMITVTGLSNGTAYTFTVTATNAIGTSSASTASNSVTPKANQTITFTNPGAQNFGTSPTLSATATSSLTPTFSSSTTGVCTITSGGSLTFVTAGSCTIDADEAGNASFNAAPTVSQTFTVNAVVPGAPTIGTATAGDTQVSVAFSAPASTGGAAITSYTATASPGGATATNATSPVIVTGLTNGVAYTFTVTADNSAGTGAASAASNSVTPKAAQVITFANPGTQNFGTTPTLTATSDSLLTPTFTSSTTGVCTITSGGALTFVTTGTCTINADEAGNGSYLPASQVSRSFTVAPVAPGAPTSATATAGDTLASVSFNAPAFTGGTSITGYTVTSNPGGFTGTGVSSPINVTSLTNGVAYTFTVTATNAAGTGSASAASNSVTPAAGPAVTSVAVPANASYGVGRQLDFTVTWDQNVTVTGTPQIALTIGATTVQANYISSPTATTTLFRYTVQAGETDGNGIAVGALTLNGGTIQSSTLVNATLTLNSVGSTAAVLVETVAPSLPAANIVVNNQADPHKVVLTFSENLDAATLGSGSAWTVTANGGTPAYDVTSVALASGNEVTLTLAAVNLAGTTSYIPNAAANAHLKVTPPATLADVAGNTYAAGLVTEAGATHVLDTTAPTLSSVATSSPTDTGGTLSASSNEKARGYWIAVPNGATAPTVNQVKAGVNYGAVVVAAASSSVMPAGSTATFTLSNLTASTGYTLYLVAEDAAGNLVAAVATATLTTAAASSNSDTLPTGGGSATLAPDQTIFVTDNGGTGSTITLGSTGSSTVIIGNVQLPNTGTITVSGSGGTQLGVVNVPTTGGGSQPVLSVNSGSATFTSARAGQPLGTADGLILVTANSGGASTTITSLGSNAPVVNTGGNTTVTILGTPQQVAGSTLQLLGSSAGGQSVRFEASRGSEPVTLTPGSSGTVFAVQPVNLLGGGQTSALVVTGGDVQINVPISGSTGIAAGSQPVAADSGSRLTVIGAPGQQTLTVRTGLARLPSTNPAAPARQQAASSTPYLPDGIVYTGESVVLNGQGQLTAAYLGSGTGTDGLLGDARTQAAPTGTLVLQLHSPQLQGISKRNLRHVGNDMQDYISSLGLAYSNPISTTGVVTLAHNLEHYTVVPVGRVHIDMAKADGITWRPDGMYDVAHRGFIVTYAAGLIDYADFANRLTQGQGKATIGKTGLLMLELGNQHYAGRPGWDTLACNAPGFTTTAAGWVRYGDANGDCKVIYPAIVEFTALESVLATLDPQARAQVADDGSIKLKLLNGIYYLRPDYALSTIPAEHANDAWWAGNNQLIYLRYANNQAQAFGLTYQPGEVSSFSKLLRRQQ</sequence>
<feature type="domain" description="Fibronectin type-III" evidence="2">
    <location>
        <begin position="520"/>
        <end position="609"/>
    </location>
</feature>
<accession>A0ABQ5YCK5</accession>
<reference evidence="4" key="1">
    <citation type="journal article" date="2019" name="Int. J. Syst. Evol. Microbiol.">
        <title>The Global Catalogue of Microorganisms (GCM) 10K type strain sequencing project: providing services to taxonomists for standard genome sequencing and annotation.</title>
        <authorList>
            <consortium name="The Broad Institute Genomics Platform"/>
            <consortium name="The Broad Institute Genome Sequencing Center for Infectious Disease"/>
            <person name="Wu L."/>
            <person name="Ma J."/>
        </authorList>
    </citation>
    <scope>NUCLEOTIDE SEQUENCE [LARGE SCALE GENOMIC DNA]</scope>
    <source>
        <strain evidence="4">NBRC 110044</strain>
    </source>
</reference>
<dbReference type="PROSITE" id="PS50853">
    <property type="entry name" value="FN3"/>
    <property type="match status" value="3"/>
</dbReference>
<dbReference type="CDD" id="cd00063">
    <property type="entry name" value="FN3"/>
    <property type="match status" value="1"/>
</dbReference>
<dbReference type="InterPro" id="IPR013783">
    <property type="entry name" value="Ig-like_fold"/>
</dbReference>
<dbReference type="PANTHER" id="PTHR34720">
    <property type="entry name" value="MICROCYSTIN DEPENDENT PROTEIN"/>
    <property type="match status" value="1"/>
</dbReference>
<dbReference type="Gene3D" id="2.60.40.1220">
    <property type="match status" value="1"/>
</dbReference>
<evidence type="ECO:0000256" key="1">
    <source>
        <dbReference type="ARBA" id="ARBA00022729"/>
    </source>
</evidence>
<dbReference type="PANTHER" id="PTHR34720:SF9">
    <property type="entry name" value="BLR4714 PROTEIN"/>
    <property type="match status" value="1"/>
</dbReference>
<dbReference type="Proteomes" id="UP001156706">
    <property type="component" value="Unassembled WGS sequence"/>
</dbReference>
<dbReference type="RefSeq" id="WP_284194890.1">
    <property type="nucleotide sequence ID" value="NZ_BSOG01000001.1"/>
</dbReference>
<feature type="domain" description="Fibronectin type-III" evidence="2">
    <location>
        <begin position="347"/>
        <end position="436"/>
    </location>
</feature>
<evidence type="ECO:0000259" key="2">
    <source>
        <dbReference type="PROSITE" id="PS50853"/>
    </source>
</evidence>